<evidence type="ECO:0000313" key="9">
    <source>
        <dbReference type="EMBL" id="GCB78605.1"/>
    </source>
</evidence>
<protein>
    <submittedName>
        <fullName evidence="9">Uncharacterized protein</fullName>
    </submittedName>
</protein>
<evidence type="ECO:0000256" key="6">
    <source>
        <dbReference type="ARBA" id="ARBA00023054"/>
    </source>
</evidence>
<evidence type="ECO:0000256" key="7">
    <source>
        <dbReference type="ARBA" id="ARBA00023212"/>
    </source>
</evidence>
<keyword evidence="6" id="KW-0175">Coiled coil</keyword>
<dbReference type="OrthoDB" id="535167at2759"/>
<dbReference type="AlphaFoldDB" id="A0A401PZP5"/>
<dbReference type="InterPro" id="IPR015943">
    <property type="entry name" value="WD40/YVTN_repeat-like_dom_sf"/>
</dbReference>
<evidence type="ECO:0000256" key="5">
    <source>
        <dbReference type="ARBA" id="ARBA00022737"/>
    </source>
</evidence>
<dbReference type="Gene3D" id="2.130.10.10">
    <property type="entry name" value="YVTN repeat-like/Quinoprotein amine dehydrogenase"/>
    <property type="match status" value="1"/>
</dbReference>
<dbReference type="GO" id="GO:0007288">
    <property type="term" value="P:sperm axoneme assembly"/>
    <property type="evidence" value="ECO:0007669"/>
    <property type="project" value="TreeGrafter"/>
</dbReference>
<gene>
    <name evidence="9" type="ORF">scyTo_0021216</name>
</gene>
<evidence type="ECO:0000256" key="1">
    <source>
        <dbReference type="ARBA" id="ARBA00004138"/>
    </source>
</evidence>
<dbReference type="OMA" id="CETGSIG"/>
<dbReference type="PANTHER" id="PTHR14885">
    <property type="entry name" value="CILIA- AND FLAGELLA-ASSOCIATED PROTEIN 43-RELATED"/>
    <property type="match status" value="1"/>
</dbReference>
<keyword evidence="10" id="KW-1185">Reference proteome</keyword>
<comment type="caution">
    <text evidence="9">The sequence shown here is derived from an EMBL/GenBank/DDBJ whole genome shotgun (WGS) entry which is preliminary data.</text>
</comment>
<evidence type="ECO:0000256" key="2">
    <source>
        <dbReference type="ARBA" id="ARBA00004245"/>
    </source>
</evidence>
<sequence length="112" mass="12614">MDHTMSLSLRWVKGYTTQNVLFVNNHTICYPCGNFLIFVNKDTEKETVLQCETGSIGAFTTNNAQGIVAFAEQRLKPSIYLYTFPELTRTAVLTGMCVGDDGCYYYLSKSML</sequence>
<organism evidence="9 10">
    <name type="scientific">Scyliorhinus torazame</name>
    <name type="common">Cloudy catshark</name>
    <name type="synonym">Catulus torazame</name>
    <dbReference type="NCBI Taxonomy" id="75743"/>
    <lineage>
        <taxon>Eukaryota</taxon>
        <taxon>Metazoa</taxon>
        <taxon>Chordata</taxon>
        <taxon>Craniata</taxon>
        <taxon>Vertebrata</taxon>
        <taxon>Chondrichthyes</taxon>
        <taxon>Elasmobranchii</taxon>
        <taxon>Galeomorphii</taxon>
        <taxon>Galeoidea</taxon>
        <taxon>Carcharhiniformes</taxon>
        <taxon>Scyliorhinidae</taxon>
        <taxon>Scyliorhinus</taxon>
    </lineage>
</organism>
<dbReference type="Proteomes" id="UP000288216">
    <property type="component" value="Unassembled WGS sequence"/>
</dbReference>
<name>A0A401PZP5_SCYTO</name>
<keyword evidence="3" id="KW-0963">Cytoplasm</keyword>
<dbReference type="GO" id="GO:0005930">
    <property type="term" value="C:axoneme"/>
    <property type="evidence" value="ECO:0007669"/>
    <property type="project" value="TreeGrafter"/>
</dbReference>
<dbReference type="EMBL" id="BFAA01018406">
    <property type="protein sequence ID" value="GCB78605.1"/>
    <property type="molecule type" value="Genomic_DNA"/>
</dbReference>
<keyword evidence="5" id="KW-0677">Repeat</keyword>
<evidence type="ECO:0000313" key="10">
    <source>
        <dbReference type="Proteomes" id="UP000288216"/>
    </source>
</evidence>
<evidence type="ECO:0000256" key="3">
    <source>
        <dbReference type="ARBA" id="ARBA00022490"/>
    </source>
</evidence>
<evidence type="ECO:0000256" key="8">
    <source>
        <dbReference type="ARBA" id="ARBA00023273"/>
    </source>
</evidence>
<dbReference type="PANTHER" id="PTHR14885:SF1">
    <property type="entry name" value="CILIA- AND FLAGELLA-ASSOCIATED PROTEIN 43"/>
    <property type="match status" value="1"/>
</dbReference>
<keyword evidence="7" id="KW-0206">Cytoskeleton</keyword>
<comment type="subcellular location">
    <subcellularLocation>
        <location evidence="1">Cell projection</location>
        <location evidence="1">Cilium</location>
    </subcellularLocation>
    <subcellularLocation>
        <location evidence="2">Cytoplasm</location>
        <location evidence="2">Cytoskeleton</location>
    </subcellularLocation>
</comment>
<evidence type="ECO:0000256" key="4">
    <source>
        <dbReference type="ARBA" id="ARBA00022574"/>
    </source>
</evidence>
<reference evidence="9 10" key="1">
    <citation type="journal article" date="2018" name="Nat. Ecol. Evol.">
        <title>Shark genomes provide insights into elasmobranch evolution and the origin of vertebrates.</title>
        <authorList>
            <person name="Hara Y"/>
            <person name="Yamaguchi K"/>
            <person name="Onimaru K"/>
            <person name="Kadota M"/>
            <person name="Koyanagi M"/>
            <person name="Keeley SD"/>
            <person name="Tatsumi K"/>
            <person name="Tanaka K"/>
            <person name="Motone F"/>
            <person name="Kageyama Y"/>
            <person name="Nozu R"/>
            <person name="Adachi N"/>
            <person name="Nishimura O"/>
            <person name="Nakagawa R"/>
            <person name="Tanegashima C"/>
            <person name="Kiyatake I"/>
            <person name="Matsumoto R"/>
            <person name="Murakumo K"/>
            <person name="Nishida K"/>
            <person name="Terakita A"/>
            <person name="Kuratani S"/>
            <person name="Sato K"/>
            <person name="Hyodo S Kuraku.S."/>
        </authorList>
    </citation>
    <scope>NUCLEOTIDE SEQUENCE [LARGE SCALE GENOMIC DNA]</scope>
</reference>
<proteinExistence type="predicted"/>
<accession>A0A401PZP5</accession>
<keyword evidence="8" id="KW-0966">Cell projection</keyword>
<keyword evidence="4" id="KW-0853">WD repeat</keyword>